<evidence type="ECO:0000259" key="1">
    <source>
        <dbReference type="PROSITE" id="PS51340"/>
    </source>
</evidence>
<dbReference type="Pfam" id="PF03476">
    <property type="entry name" value="MOSC_N"/>
    <property type="match status" value="1"/>
</dbReference>
<dbReference type="PROSITE" id="PS51340">
    <property type="entry name" value="MOSC"/>
    <property type="match status" value="1"/>
</dbReference>
<organism evidence="2 3">
    <name type="scientific">Brevibacterium casei</name>
    <dbReference type="NCBI Taxonomy" id="33889"/>
    <lineage>
        <taxon>Bacteria</taxon>
        <taxon>Bacillati</taxon>
        <taxon>Actinomycetota</taxon>
        <taxon>Actinomycetes</taxon>
        <taxon>Micrococcales</taxon>
        <taxon>Brevibacteriaceae</taxon>
        <taxon>Brevibacterium</taxon>
    </lineage>
</organism>
<evidence type="ECO:0000313" key="3">
    <source>
        <dbReference type="Proteomes" id="UP000595374"/>
    </source>
</evidence>
<dbReference type="GO" id="GO:0030151">
    <property type="term" value="F:molybdenum ion binding"/>
    <property type="evidence" value="ECO:0007669"/>
    <property type="project" value="InterPro"/>
</dbReference>
<name>A0A7T4A0D2_9MICO</name>
<gene>
    <name evidence="2" type="ORF">I6H47_02965</name>
</gene>
<dbReference type="SUPFAM" id="SSF141673">
    <property type="entry name" value="MOSC N-terminal domain-like"/>
    <property type="match status" value="1"/>
</dbReference>
<evidence type="ECO:0000313" key="2">
    <source>
        <dbReference type="EMBL" id="QQB14952.1"/>
    </source>
</evidence>
<protein>
    <submittedName>
        <fullName evidence="2">MOSC domain-containing protein</fullName>
    </submittedName>
</protein>
<sequence length="257" mass="27387">MIETRAVAFTPIKGTRHSVQPDAEFDAHGPLGDRRFCLIDAVRGRVLRTVQHPSLLSVVARLQGSQLSVTLPDGTTVAEAPELSGETLTCDYWGRSVELALTTGAHSELLSDHLGQAVRLARAPRGAIVFGQPLTIVATASIAAVADSAEENGTGAAGHAAVADLFHRFRATLLVATDEPFVEETWLGRVMTVRGAVDGLRVRIGGPVPRCAVIDLDPITGERTGRLLRTLSATRATNSAGEPFFGVYAEVVQYSRR</sequence>
<dbReference type="InterPro" id="IPR005303">
    <property type="entry name" value="MOCOS_middle"/>
</dbReference>
<reference evidence="2 3" key="1">
    <citation type="submission" date="2020-12" db="EMBL/GenBank/DDBJ databases">
        <title>FDA dAtabase for Regulatory Grade micrObial Sequences (FDA-ARGOS): Supporting development and validation of Infectious Disease Dx tests.</title>
        <authorList>
            <person name="Sproer C."/>
            <person name="Gronow S."/>
            <person name="Severitt S."/>
            <person name="Schroder I."/>
            <person name="Tallon L."/>
            <person name="Sadzewicz L."/>
            <person name="Zhao X."/>
            <person name="Boylan J."/>
            <person name="Ott S."/>
            <person name="Bowen H."/>
            <person name="Vavikolanu K."/>
            <person name="Mehta A."/>
            <person name="Aluvathingal J."/>
            <person name="Nadendla S."/>
            <person name="Lowell S."/>
            <person name="Myers T."/>
            <person name="Yan Y."/>
            <person name="Sichtig H."/>
        </authorList>
    </citation>
    <scope>NUCLEOTIDE SEQUENCE [LARGE SCALE GENOMIC DNA]</scope>
    <source>
        <strain evidence="2 3">FDAARGOS_990</strain>
    </source>
</reference>
<proteinExistence type="predicted"/>
<dbReference type="GO" id="GO:0030170">
    <property type="term" value="F:pyridoxal phosphate binding"/>
    <property type="evidence" value="ECO:0007669"/>
    <property type="project" value="InterPro"/>
</dbReference>
<dbReference type="AlphaFoldDB" id="A0A7T4A0D2"/>
<dbReference type="InterPro" id="IPR005302">
    <property type="entry name" value="MoCF_Sase_C"/>
</dbReference>
<accession>A0A7T4A0D2</accession>
<feature type="domain" description="MOSC" evidence="1">
    <location>
        <begin position="94"/>
        <end position="257"/>
    </location>
</feature>
<dbReference type="GO" id="GO:0003824">
    <property type="term" value="F:catalytic activity"/>
    <property type="evidence" value="ECO:0007669"/>
    <property type="project" value="InterPro"/>
</dbReference>
<dbReference type="EMBL" id="CP065989">
    <property type="protein sequence ID" value="QQB14952.1"/>
    <property type="molecule type" value="Genomic_DNA"/>
</dbReference>
<dbReference type="RefSeq" id="WP_198499987.1">
    <property type="nucleotide sequence ID" value="NZ_CP065989.1"/>
</dbReference>
<dbReference type="Proteomes" id="UP000595374">
    <property type="component" value="Chromosome"/>
</dbReference>
<dbReference type="Pfam" id="PF03473">
    <property type="entry name" value="MOSC"/>
    <property type="match status" value="1"/>
</dbReference>